<gene>
    <name evidence="2" type="ORF">RR46_12849</name>
</gene>
<evidence type="ECO:0000313" key="2">
    <source>
        <dbReference type="EMBL" id="KPI93684.1"/>
    </source>
</evidence>
<dbReference type="AlphaFoldDB" id="A0A194PLS2"/>
<reference evidence="2 3" key="1">
    <citation type="journal article" date="2015" name="Nat. Commun.">
        <title>Outbred genome sequencing and CRISPR/Cas9 gene editing in butterflies.</title>
        <authorList>
            <person name="Li X."/>
            <person name="Fan D."/>
            <person name="Zhang W."/>
            <person name="Liu G."/>
            <person name="Zhang L."/>
            <person name="Zhao L."/>
            <person name="Fang X."/>
            <person name="Chen L."/>
            <person name="Dong Y."/>
            <person name="Chen Y."/>
            <person name="Ding Y."/>
            <person name="Zhao R."/>
            <person name="Feng M."/>
            <person name="Zhu Y."/>
            <person name="Feng Y."/>
            <person name="Jiang X."/>
            <person name="Zhu D."/>
            <person name="Xiang H."/>
            <person name="Feng X."/>
            <person name="Li S."/>
            <person name="Wang J."/>
            <person name="Zhang G."/>
            <person name="Kronforst M.R."/>
            <person name="Wang W."/>
        </authorList>
    </citation>
    <scope>NUCLEOTIDE SEQUENCE [LARGE SCALE GENOMIC DNA]</scope>
    <source>
        <strain evidence="2">Ya'a_city_454_Px</strain>
        <tissue evidence="2">Whole body</tissue>
    </source>
</reference>
<evidence type="ECO:0000256" key="1">
    <source>
        <dbReference type="SAM" id="MobiDB-lite"/>
    </source>
</evidence>
<dbReference type="Proteomes" id="UP000053268">
    <property type="component" value="Unassembled WGS sequence"/>
</dbReference>
<evidence type="ECO:0000313" key="3">
    <source>
        <dbReference type="Proteomes" id="UP000053268"/>
    </source>
</evidence>
<keyword evidence="3" id="KW-1185">Reference proteome</keyword>
<name>A0A194PLS2_PAPXU</name>
<accession>A0A194PLS2</accession>
<proteinExistence type="predicted"/>
<organism evidence="2 3">
    <name type="scientific">Papilio xuthus</name>
    <name type="common">Asian swallowtail butterfly</name>
    <dbReference type="NCBI Taxonomy" id="66420"/>
    <lineage>
        <taxon>Eukaryota</taxon>
        <taxon>Metazoa</taxon>
        <taxon>Ecdysozoa</taxon>
        <taxon>Arthropoda</taxon>
        <taxon>Hexapoda</taxon>
        <taxon>Insecta</taxon>
        <taxon>Pterygota</taxon>
        <taxon>Neoptera</taxon>
        <taxon>Endopterygota</taxon>
        <taxon>Lepidoptera</taxon>
        <taxon>Glossata</taxon>
        <taxon>Ditrysia</taxon>
        <taxon>Papilionoidea</taxon>
        <taxon>Papilionidae</taxon>
        <taxon>Papilioninae</taxon>
        <taxon>Papilio</taxon>
    </lineage>
</organism>
<sequence length="115" mass="13459">MVKFGRNKLKALNKQKRNVNLNNASNKVIKKLKAEKKVSFHKEILLRETAKSDVLVKKIKNTDQILNDSSKKTDKKVKIEEKTEKPKLKAVEKHKKRQKTQLQDTKLLLKLMKNK</sequence>
<feature type="region of interest" description="Disordered" evidence="1">
    <location>
        <begin position="83"/>
        <end position="103"/>
    </location>
</feature>
<dbReference type="EMBL" id="KQ459601">
    <property type="protein sequence ID" value="KPI93684.1"/>
    <property type="molecule type" value="Genomic_DNA"/>
</dbReference>
<protein>
    <submittedName>
        <fullName evidence="2">Uncharacterized protein</fullName>
    </submittedName>
</protein>